<proteinExistence type="predicted"/>
<dbReference type="AlphaFoldDB" id="A0A127Q1Z2"/>
<feature type="signal peptide" evidence="2">
    <location>
        <begin position="1"/>
        <end position="21"/>
    </location>
</feature>
<feature type="region of interest" description="Disordered" evidence="1">
    <location>
        <begin position="21"/>
        <end position="57"/>
    </location>
</feature>
<dbReference type="KEGG" id="cpra:CPter91_1737"/>
<dbReference type="OrthoDB" id="121499at2"/>
<name>A0A127Q1Z2_9BURK</name>
<reference evidence="3 4" key="1">
    <citation type="submission" date="2015-11" db="EMBL/GenBank/DDBJ databases">
        <title>Exploring the genomic traits of fungus-feeding bacterial genus Collimonas.</title>
        <authorList>
            <person name="Song C."/>
            <person name="Schmidt R."/>
            <person name="de Jager V."/>
            <person name="Krzyzanowska D."/>
            <person name="Jongedijk E."/>
            <person name="Cankar K."/>
            <person name="Beekwilder J."/>
            <person name="van Veen A."/>
            <person name="de Boer W."/>
            <person name="van Veen J.A."/>
            <person name="Garbeva P."/>
        </authorList>
    </citation>
    <scope>NUCLEOTIDE SEQUENCE [LARGE SCALE GENOMIC DNA]</scope>
    <source>
        <strain evidence="3 4">Ter91</strain>
    </source>
</reference>
<keyword evidence="2" id="KW-0732">Signal</keyword>
<dbReference type="PATRIC" id="fig|279113.9.peg.1725"/>
<dbReference type="Proteomes" id="UP000074561">
    <property type="component" value="Chromosome"/>
</dbReference>
<evidence type="ECO:0000313" key="4">
    <source>
        <dbReference type="Proteomes" id="UP000074561"/>
    </source>
</evidence>
<feature type="chain" id="PRO_5007277471" description="YXWGXW repeat family protein" evidence="2">
    <location>
        <begin position="22"/>
        <end position="143"/>
    </location>
</feature>
<evidence type="ECO:0000256" key="1">
    <source>
        <dbReference type="SAM" id="MobiDB-lite"/>
    </source>
</evidence>
<dbReference type="RefSeq" id="WP_061939165.1">
    <property type="nucleotide sequence ID" value="NZ_CP013234.1"/>
</dbReference>
<dbReference type="STRING" id="279113.CPter91_1737"/>
<gene>
    <name evidence="3" type="ORF">CPter91_1737</name>
</gene>
<organism evidence="3 4">
    <name type="scientific">Collimonas pratensis</name>
    <dbReference type="NCBI Taxonomy" id="279113"/>
    <lineage>
        <taxon>Bacteria</taxon>
        <taxon>Pseudomonadati</taxon>
        <taxon>Pseudomonadota</taxon>
        <taxon>Betaproteobacteria</taxon>
        <taxon>Burkholderiales</taxon>
        <taxon>Oxalobacteraceae</taxon>
        <taxon>Collimonas</taxon>
    </lineage>
</organism>
<evidence type="ECO:0000256" key="2">
    <source>
        <dbReference type="SAM" id="SignalP"/>
    </source>
</evidence>
<feature type="compositionally biased region" description="Pro residues" evidence="1">
    <location>
        <begin position="28"/>
        <end position="37"/>
    </location>
</feature>
<sequence>MKQHLSIAAIISGRFSSFAAASNKAPGGPTPGGPTPGGPAVILKNPPPPAKQEAEPHSRAGLVWSPGFWDYVDGWFVWEAGHWELARTNQHYLRPGWQKVTHGWKLQRGEWRVTTVNFIRNGAKAKEQEELSGQQYDPLAAFR</sequence>
<protein>
    <recommendedName>
        <fullName evidence="5">YXWGXW repeat family protein</fullName>
    </recommendedName>
</protein>
<accession>A0A127Q1Z2</accession>
<evidence type="ECO:0000313" key="3">
    <source>
        <dbReference type="EMBL" id="AMP04110.1"/>
    </source>
</evidence>
<dbReference type="EMBL" id="CP013234">
    <property type="protein sequence ID" value="AMP04110.1"/>
    <property type="molecule type" value="Genomic_DNA"/>
</dbReference>
<evidence type="ECO:0008006" key="5">
    <source>
        <dbReference type="Google" id="ProtNLM"/>
    </source>
</evidence>